<dbReference type="EMBL" id="JBBKAI010000002">
    <property type="protein sequence ID" value="MEJ8660286.1"/>
    <property type="molecule type" value="Genomic_DNA"/>
</dbReference>
<reference evidence="1" key="1">
    <citation type="submission" date="2024-03" db="EMBL/GenBank/DDBJ databases">
        <title>Novel Streptomyces species of biotechnological and ecological value are a feature of Machair soil.</title>
        <authorList>
            <person name="Prole J.R."/>
            <person name="Goodfellow M."/>
            <person name="Allenby N."/>
            <person name="Ward A.C."/>
        </authorList>
    </citation>
    <scope>NUCLEOTIDE SEQUENCE</scope>
    <source>
        <strain evidence="1">MS1.AVA.4</strain>
    </source>
</reference>
<evidence type="ECO:0000313" key="2">
    <source>
        <dbReference type="Proteomes" id="UP001375539"/>
    </source>
</evidence>
<comment type="caution">
    <text evidence="1">The sequence shown here is derived from an EMBL/GenBank/DDBJ whole genome shotgun (WGS) entry which is preliminary data.</text>
</comment>
<organism evidence="1 2">
    <name type="scientific">Streptomyces pratisoli</name>
    <dbReference type="NCBI Taxonomy" id="3139917"/>
    <lineage>
        <taxon>Bacteria</taxon>
        <taxon>Bacillati</taxon>
        <taxon>Actinomycetota</taxon>
        <taxon>Actinomycetes</taxon>
        <taxon>Kitasatosporales</taxon>
        <taxon>Streptomycetaceae</taxon>
        <taxon>Streptomyces</taxon>
    </lineage>
</organism>
<sequence length="126" mass="13333">MKREMKNTGSTDAAAVVAAEWRAILEFDPDLIDPAMVRAAYAQPRLQELYPRVSHGILHLSRCTGFPSSHDIPLVYPLVKGGFQVSGASDTGVLGEVATVEEAFALVAVNLPEGCGPAIIGTANDL</sequence>
<proteinExistence type="predicted"/>
<accession>A0ACC6QPW3</accession>
<dbReference type="Proteomes" id="UP001375539">
    <property type="component" value="Unassembled WGS sequence"/>
</dbReference>
<keyword evidence="2" id="KW-1185">Reference proteome</keyword>
<evidence type="ECO:0000313" key="1">
    <source>
        <dbReference type="EMBL" id="MEJ8660286.1"/>
    </source>
</evidence>
<name>A0ACC6QPW3_9ACTN</name>
<protein>
    <submittedName>
        <fullName evidence="1">DUF6193 family natural product biosynthesis protein</fullName>
    </submittedName>
</protein>
<gene>
    <name evidence="1" type="ORF">WKI58_27795</name>
</gene>